<protein>
    <submittedName>
        <fullName evidence="2">Uncharacterized protein</fullName>
    </submittedName>
</protein>
<feature type="compositionally biased region" description="Basic and acidic residues" evidence="1">
    <location>
        <begin position="53"/>
        <end position="64"/>
    </location>
</feature>
<dbReference type="AlphaFoldDB" id="A0A5C3NQL8"/>
<feature type="region of interest" description="Disordered" evidence="1">
    <location>
        <begin position="1"/>
        <end position="146"/>
    </location>
</feature>
<dbReference type="EMBL" id="ML212394">
    <property type="protein sequence ID" value="TFK78668.1"/>
    <property type="molecule type" value="Genomic_DNA"/>
</dbReference>
<evidence type="ECO:0000256" key="1">
    <source>
        <dbReference type="SAM" id="MobiDB-lite"/>
    </source>
</evidence>
<feature type="compositionally biased region" description="Basic and acidic residues" evidence="1">
    <location>
        <begin position="102"/>
        <end position="111"/>
    </location>
</feature>
<sequence>MEARAARASISGKKTHRPHCRAVSSRHVNRSSQLDQRGSPRPRRQPPEEAWDWDWRPRRGDAHCARPHSSLETPIRRPRGTSSPRRPRGSPALLTACTTLDTRSRVPDRPRHINKRSAYEGRSPGRRCSQRPGARHEQRCAPGLSQGARTLSRIRFLEHGRTSRSLRHAGRFSSAAVAA</sequence>
<reference evidence="2 3" key="1">
    <citation type="journal article" date="2019" name="Nat. Ecol. Evol.">
        <title>Megaphylogeny resolves global patterns of mushroom evolution.</title>
        <authorList>
            <person name="Varga T."/>
            <person name="Krizsan K."/>
            <person name="Foldi C."/>
            <person name="Dima B."/>
            <person name="Sanchez-Garcia M."/>
            <person name="Sanchez-Ramirez S."/>
            <person name="Szollosi G.J."/>
            <person name="Szarkandi J.G."/>
            <person name="Papp V."/>
            <person name="Albert L."/>
            <person name="Andreopoulos W."/>
            <person name="Angelini C."/>
            <person name="Antonin V."/>
            <person name="Barry K.W."/>
            <person name="Bougher N.L."/>
            <person name="Buchanan P."/>
            <person name="Buyck B."/>
            <person name="Bense V."/>
            <person name="Catcheside P."/>
            <person name="Chovatia M."/>
            <person name="Cooper J."/>
            <person name="Damon W."/>
            <person name="Desjardin D."/>
            <person name="Finy P."/>
            <person name="Geml J."/>
            <person name="Haridas S."/>
            <person name="Hughes K."/>
            <person name="Justo A."/>
            <person name="Karasinski D."/>
            <person name="Kautmanova I."/>
            <person name="Kiss B."/>
            <person name="Kocsube S."/>
            <person name="Kotiranta H."/>
            <person name="LaButti K.M."/>
            <person name="Lechner B.E."/>
            <person name="Liimatainen K."/>
            <person name="Lipzen A."/>
            <person name="Lukacs Z."/>
            <person name="Mihaltcheva S."/>
            <person name="Morgado L.N."/>
            <person name="Niskanen T."/>
            <person name="Noordeloos M.E."/>
            <person name="Ohm R.A."/>
            <person name="Ortiz-Santana B."/>
            <person name="Ovrebo C."/>
            <person name="Racz N."/>
            <person name="Riley R."/>
            <person name="Savchenko A."/>
            <person name="Shiryaev A."/>
            <person name="Soop K."/>
            <person name="Spirin V."/>
            <person name="Szebenyi C."/>
            <person name="Tomsovsky M."/>
            <person name="Tulloss R.E."/>
            <person name="Uehling J."/>
            <person name="Grigoriev I.V."/>
            <person name="Vagvolgyi C."/>
            <person name="Papp T."/>
            <person name="Martin F.M."/>
            <person name="Miettinen O."/>
            <person name="Hibbett D.S."/>
            <person name="Nagy L.G."/>
        </authorList>
    </citation>
    <scope>NUCLEOTIDE SEQUENCE [LARGE SCALE GENOMIC DNA]</scope>
    <source>
        <strain evidence="2 3">HHB13444</strain>
    </source>
</reference>
<keyword evidence="3" id="KW-1185">Reference proteome</keyword>
<feature type="non-terminal residue" evidence="2">
    <location>
        <position position="179"/>
    </location>
</feature>
<gene>
    <name evidence="2" type="ORF">K466DRAFT_668364</name>
</gene>
<dbReference type="Proteomes" id="UP000308197">
    <property type="component" value="Unassembled WGS sequence"/>
</dbReference>
<evidence type="ECO:0000313" key="2">
    <source>
        <dbReference type="EMBL" id="TFK78668.1"/>
    </source>
</evidence>
<proteinExistence type="predicted"/>
<accession>A0A5C3NQL8</accession>
<dbReference type="InParanoid" id="A0A5C3NQL8"/>
<evidence type="ECO:0000313" key="3">
    <source>
        <dbReference type="Proteomes" id="UP000308197"/>
    </source>
</evidence>
<name>A0A5C3NQL8_9APHY</name>
<organism evidence="2 3">
    <name type="scientific">Polyporus arcularius HHB13444</name>
    <dbReference type="NCBI Taxonomy" id="1314778"/>
    <lineage>
        <taxon>Eukaryota</taxon>
        <taxon>Fungi</taxon>
        <taxon>Dikarya</taxon>
        <taxon>Basidiomycota</taxon>
        <taxon>Agaricomycotina</taxon>
        <taxon>Agaricomycetes</taxon>
        <taxon>Polyporales</taxon>
        <taxon>Polyporaceae</taxon>
        <taxon>Polyporus</taxon>
    </lineage>
</organism>